<dbReference type="HAMAP" id="MF_00197">
    <property type="entry name" value="DAP_epimerase"/>
    <property type="match status" value="1"/>
</dbReference>
<dbReference type="InterPro" id="IPR001653">
    <property type="entry name" value="DAP_epimerase_DapF"/>
</dbReference>
<evidence type="ECO:0000256" key="1">
    <source>
        <dbReference type="ARBA" id="ARBA00005196"/>
    </source>
</evidence>
<feature type="binding site" evidence="8">
    <location>
        <begin position="204"/>
        <end position="205"/>
    </location>
    <ligand>
        <name>substrate</name>
    </ligand>
</feature>
<feature type="binding site" evidence="8">
    <location>
        <begin position="215"/>
        <end position="216"/>
    </location>
    <ligand>
        <name>substrate</name>
    </ligand>
</feature>
<comment type="function">
    <text evidence="8">Catalyzes the stereoinversion of LL-2,6-diaminopimelate (L,L-DAP) to meso-diaminopimelate (meso-DAP), a precursor of L-lysine and an essential component of the bacterial peptidoglycan.</text>
</comment>
<gene>
    <name evidence="8 10" type="primary">dapF</name>
    <name evidence="10" type="ORF">NE630_00540</name>
</gene>
<feature type="site" description="Could be important to modulate the pK values of the two catalytic cysteine residues" evidence="8">
    <location>
        <position position="204"/>
    </location>
</feature>
<dbReference type="EC" id="5.1.1.7" evidence="3 8"/>
<dbReference type="PANTHER" id="PTHR31689:SF0">
    <property type="entry name" value="DIAMINOPIMELATE EPIMERASE"/>
    <property type="match status" value="1"/>
</dbReference>
<evidence type="ECO:0000256" key="4">
    <source>
        <dbReference type="ARBA" id="ARBA00022605"/>
    </source>
</evidence>
<dbReference type="Proteomes" id="UP001205919">
    <property type="component" value="Unassembled WGS sequence"/>
</dbReference>
<feature type="binding site" evidence="8">
    <location>
        <position position="12"/>
    </location>
    <ligand>
        <name>substrate</name>
    </ligand>
</feature>
<dbReference type="AlphaFoldDB" id="A0AAW5JZG1"/>
<dbReference type="InterPro" id="IPR018510">
    <property type="entry name" value="DAP_epimerase_AS"/>
</dbReference>
<dbReference type="GO" id="GO:0008837">
    <property type="term" value="F:diaminopimelate epimerase activity"/>
    <property type="evidence" value="ECO:0007669"/>
    <property type="project" value="UniProtKB-UniRule"/>
</dbReference>
<evidence type="ECO:0000313" key="11">
    <source>
        <dbReference type="Proteomes" id="UP001205919"/>
    </source>
</evidence>
<evidence type="ECO:0000256" key="8">
    <source>
        <dbReference type="HAMAP-Rule" id="MF_00197"/>
    </source>
</evidence>
<comment type="pathway">
    <text evidence="1 8">Amino-acid biosynthesis; L-lysine biosynthesis via DAP pathway; DL-2,6-diaminopimelate from LL-2,6-diaminopimelate: step 1/1.</text>
</comment>
<comment type="subunit">
    <text evidence="8">Homodimer.</text>
</comment>
<evidence type="ECO:0000256" key="9">
    <source>
        <dbReference type="PROSITE-ProRule" id="PRU10125"/>
    </source>
</evidence>
<dbReference type="SUPFAM" id="SSF54506">
    <property type="entry name" value="Diaminopimelate epimerase-like"/>
    <property type="match status" value="2"/>
</dbReference>
<dbReference type="PANTHER" id="PTHR31689">
    <property type="entry name" value="DIAMINOPIMELATE EPIMERASE, CHLOROPLASTIC"/>
    <property type="match status" value="1"/>
</dbReference>
<keyword evidence="6 8" id="KW-0413">Isomerase</keyword>
<proteinExistence type="inferred from homology"/>
<dbReference type="GO" id="GO:0005829">
    <property type="term" value="C:cytosol"/>
    <property type="evidence" value="ECO:0007669"/>
    <property type="project" value="TreeGrafter"/>
</dbReference>
<accession>A0AAW5JZG1</accession>
<dbReference type="NCBIfam" id="TIGR00652">
    <property type="entry name" value="DapF"/>
    <property type="match status" value="1"/>
</dbReference>
<sequence length="278" mass="29567">MINCSKMNGNGNDFLVIDNMSLALGAAALADAARLACRRREAIGADGILAAEPSESADFKMRLFNRDGSEGEMCGNGARCIARFAFEKGIVKSNDMTFETLGGSVRAAARGDRVTLDLAPVSVAEAVVDAHAEVDGFEFNYTFLTVGVPHAVIFERERSRSFADYAPIGRAIRNRLDLFPEGTNVNFVLPSLERTGVLDVITYERGVEDMTLSCGTGSTASAIAGLLLGITGERVEVINPGGVNRVSLEFSGSDLISPRLEGGALMIAEITILPEALR</sequence>
<dbReference type="Gene3D" id="3.10.310.10">
    <property type="entry name" value="Diaminopimelate Epimerase, Chain A, domain 1"/>
    <property type="match status" value="2"/>
</dbReference>
<feature type="binding site" evidence="8">
    <location>
        <position position="184"/>
    </location>
    <ligand>
        <name>substrate</name>
    </ligand>
</feature>
<reference evidence="10 11" key="1">
    <citation type="submission" date="2022-06" db="EMBL/GenBank/DDBJ databases">
        <title>Isolation of gut microbiota from human fecal samples.</title>
        <authorList>
            <person name="Pamer E.G."/>
            <person name="Barat B."/>
            <person name="Waligurski E."/>
            <person name="Medina S."/>
            <person name="Paddock L."/>
            <person name="Mostad J."/>
        </authorList>
    </citation>
    <scope>NUCLEOTIDE SEQUENCE [LARGE SCALE GENOMIC DNA]</scope>
    <source>
        <strain evidence="10 11">DFI.9.90</strain>
    </source>
</reference>
<feature type="active site" description="Proton donor" evidence="8">
    <location>
        <position position="74"/>
    </location>
</feature>
<dbReference type="RefSeq" id="WP_008712045.1">
    <property type="nucleotide sequence ID" value="NZ_CAJLEK010000194.1"/>
</dbReference>
<keyword evidence="5 8" id="KW-0457">Lysine biosynthesis</keyword>
<protein>
    <recommendedName>
        <fullName evidence="3 8">Diaminopimelate epimerase</fullName>
        <shortName evidence="8">DAP epimerase</shortName>
        <ecNumber evidence="3 8">5.1.1.7</ecNumber>
    </recommendedName>
    <alternativeName>
        <fullName evidence="8">PLP-independent amino acid racemase</fullName>
    </alternativeName>
</protein>
<evidence type="ECO:0000256" key="2">
    <source>
        <dbReference type="ARBA" id="ARBA00010219"/>
    </source>
</evidence>
<feature type="binding site" evidence="8">
    <location>
        <begin position="75"/>
        <end position="76"/>
    </location>
    <ligand>
        <name>substrate</name>
    </ligand>
</feature>
<dbReference type="Pfam" id="PF01678">
    <property type="entry name" value="DAP_epimerase"/>
    <property type="match status" value="2"/>
</dbReference>
<evidence type="ECO:0000256" key="7">
    <source>
        <dbReference type="ARBA" id="ARBA00051712"/>
    </source>
</evidence>
<feature type="binding site" evidence="8">
    <location>
        <position position="65"/>
    </location>
    <ligand>
        <name>substrate</name>
    </ligand>
</feature>
<comment type="similarity">
    <text evidence="2 8">Belongs to the diaminopimelate epimerase family.</text>
</comment>
<dbReference type="GO" id="GO:0009089">
    <property type="term" value="P:lysine biosynthetic process via diaminopimelate"/>
    <property type="evidence" value="ECO:0007669"/>
    <property type="project" value="UniProtKB-UniRule"/>
</dbReference>
<evidence type="ECO:0000313" key="10">
    <source>
        <dbReference type="EMBL" id="MCQ4812904.1"/>
    </source>
</evidence>
<keyword evidence="4 8" id="KW-0028">Amino-acid biosynthesis</keyword>
<comment type="caution">
    <text evidence="10">The sequence shown here is derived from an EMBL/GenBank/DDBJ whole genome shotgun (WGS) entry which is preliminary data.</text>
</comment>
<evidence type="ECO:0000256" key="5">
    <source>
        <dbReference type="ARBA" id="ARBA00023154"/>
    </source>
</evidence>
<name>A0AAW5JZG1_9BACT</name>
<feature type="active site" evidence="9">
    <location>
        <position position="74"/>
    </location>
</feature>
<comment type="catalytic activity">
    <reaction evidence="7 8">
        <text>(2S,6S)-2,6-diaminopimelate = meso-2,6-diaminopimelate</text>
        <dbReference type="Rhea" id="RHEA:15393"/>
        <dbReference type="ChEBI" id="CHEBI:57609"/>
        <dbReference type="ChEBI" id="CHEBI:57791"/>
        <dbReference type="EC" id="5.1.1.7"/>
    </reaction>
</comment>
<evidence type="ECO:0000256" key="6">
    <source>
        <dbReference type="ARBA" id="ARBA00023235"/>
    </source>
</evidence>
<feature type="active site" description="Proton acceptor" evidence="8">
    <location>
        <position position="214"/>
    </location>
</feature>
<dbReference type="PROSITE" id="PS01326">
    <property type="entry name" value="DAP_EPIMERASE"/>
    <property type="match status" value="1"/>
</dbReference>
<comment type="caution">
    <text evidence="8">Lacks conserved residue(s) required for the propagation of feature annotation.</text>
</comment>
<feature type="site" description="Could be important to modulate the pK values of the two catalytic cysteine residues" evidence="8">
    <location>
        <position position="150"/>
    </location>
</feature>
<keyword evidence="11" id="KW-1185">Reference proteome</keyword>
<dbReference type="EMBL" id="JANFYT010000001">
    <property type="protein sequence ID" value="MCQ4812904.1"/>
    <property type="molecule type" value="Genomic_DNA"/>
</dbReference>
<comment type="subcellular location">
    <subcellularLocation>
        <location evidence="8">Cytoplasm</location>
    </subcellularLocation>
</comment>
<organism evidence="10 11">
    <name type="scientific">Cloacibacillus evryensis</name>
    <dbReference type="NCBI Taxonomy" id="508460"/>
    <lineage>
        <taxon>Bacteria</taxon>
        <taxon>Thermotogati</taxon>
        <taxon>Synergistota</taxon>
        <taxon>Synergistia</taxon>
        <taxon>Synergistales</taxon>
        <taxon>Synergistaceae</taxon>
        <taxon>Cloacibacillus</taxon>
    </lineage>
</organism>
<evidence type="ECO:0000256" key="3">
    <source>
        <dbReference type="ARBA" id="ARBA00013080"/>
    </source>
</evidence>
<keyword evidence="8" id="KW-0963">Cytoplasm</keyword>